<dbReference type="AlphaFoldDB" id="A0A0F9JU36"/>
<protein>
    <submittedName>
        <fullName evidence="1">Uncharacterized protein</fullName>
    </submittedName>
</protein>
<sequence length="37" mass="4388">LLSAVLARTNENDVFLKLFIKINIKIKKDLTFRRTRV</sequence>
<feature type="non-terminal residue" evidence="1">
    <location>
        <position position="1"/>
    </location>
</feature>
<name>A0A0F9JU36_9ZZZZ</name>
<organism evidence="1">
    <name type="scientific">marine sediment metagenome</name>
    <dbReference type="NCBI Taxonomy" id="412755"/>
    <lineage>
        <taxon>unclassified sequences</taxon>
        <taxon>metagenomes</taxon>
        <taxon>ecological metagenomes</taxon>
    </lineage>
</organism>
<proteinExistence type="predicted"/>
<comment type="caution">
    <text evidence="1">The sequence shown here is derived from an EMBL/GenBank/DDBJ whole genome shotgun (WGS) entry which is preliminary data.</text>
</comment>
<accession>A0A0F9JU36</accession>
<gene>
    <name evidence="1" type="ORF">LCGC14_1411920</name>
</gene>
<evidence type="ECO:0000313" key="1">
    <source>
        <dbReference type="EMBL" id="KKM73289.1"/>
    </source>
</evidence>
<dbReference type="EMBL" id="LAZR01009324">
    <property type="protein sequence ID" value="KKM73289.1"/>
    <property type="molecule type" value="Genomic_DNA"/>
</dbReference>
<reference evidence="1" key="1">
    <citation type="journal article" date="2015" name="Nature">
        <title>Complex archaea that bridge the gap between prokaryotes and eukaryotes.</title>
        <authorList>
            <person name="Spang A."/>
            <person name="Saw J.H."/>
            <person name="Jorgensen S.L."/>
            <person name="Zaremba-Niedzwiedzka K."/>
            <person name="Martijn J."/>
            <person name="Lind A.E."/>
            <person name="van Eijk R."/>
            <person name="Schleper C."/>
            <person name="Guy L."/>
            <person name="Ettema T.J."/>
        </authorList>
    </citation>
    <scope>NUCLEOTIDE SEQUENCE</scope>
</reference>